<protein>
    <submittedName>
        <fullName evidence="3">Protein fam72a</fullName>
    </submittedName>
</protein>
<reference evidence="3" key="1">
    <citation type="submission" date="2020-05" db="EMBL/GenBank/DDBJ databases">
        <title>Phylogenomic resolution of chytrid fungi.</title>
        <authorList>
            <person name="Stajich J.E."/>
            <person name="Amses K."/>
            <person name="Simmons R."/>
            <person name="Seto K."/>
            <person name="Myers J."/>
            <person name="Bonds A."/>
            <person name="Quandt C.A."/>
            <person name="Barry K."/>
            <person name="Liu P."/>
            <person name="Grigoriev I."/>
            <person name="Longcore J.E."/>
            <person name="James T.Y."/>
        </authorList>
    </citation>
    <scope>NUCLEOTIDE SEQUENCE</scope>
    <source>
        <strain evidence="3">JEL0476</strain>
    </source>
</reference>
<proteinExistence type="inferred from homology"/>
<dbReference type="InterPro" id="IPR026768">
    <property type="entry name" value="YPEH2ZP"/>
</dbReference>
<evidence type="ECO:0000256" key="1">
    <source>
        <dbReference type="ARBA" id="ARBA00006888"/>
    </source>
</evidence>
<evidence type="ECO:0000313" key="3">
    <source>
        <dbReference type="EMBL" id="KAJ3216982.1"/>
    </source>
</evidence>
<name>A0AAD5XUU1_9FUNG</name>
<keyword evidence="4" id="KW-1185">Reference proteome</keyword>
<dbReference type="Pfam" id="PF14976">
    <property type="entry name" value="YPEH2ZP"/>
    <property type="match status" value="1"/>
</dbReference>
<dbReference type="PANTHER" id="PTHR31841">
    <property type="entry name" value="PROTEIN FAM72A-RELATED"/>
    <property type="match status" value="1"/>
</dbReference>
<gene>
    <name evidence="3" type="primary">FAM72A_5</name>
    <name evidence="3" type="ORF">HK099_005659</name>
</gene>
<sequence>MSSNEQNVLQPSERSSGQISNPHTAPVTLYDVIAQIEPQSSRFIPRTNFGDFNIPVRTGDASLEEFDSTNNDSVYTYQSTTSNQQSILDARRLMRNVMRNDRNDRSNVATSNISGNITRRSRTQSPTEIIADVVNSYARQPLVSVTTARFSSRIPQLTSNSTGTSTSAAESRQNSLGSRFSDFQNAVLTIEPTEIFERSYLAATRGSAHARPQFQAKAVCQLSCKYCFNDVCRRGMKAILLADMAVELFSTDMPPSGVSLVNDDYQTRKCHCRIKDVACLGCGNVIGYHVTQPCQSCMDACNNGHFWMFHVDHVNSTERTDCSGTLLWANLSRADADVEKFDAYNAMCR</sequence>
<dbReference type="GO" id="GO:0005829">
    <property type="term" value="C:cytosol"/>
    <property type="evidence" value="ECO:0007669"/>
    <property type="project" value="UniProtKB-ARBA"/>
</dbReference>
<accession>A0AAD5XUU1</accession>
<dbReference type="EMBL" id="JADGJW010000450">
    <property type="protein sequence ID" value="KAJ3216982.1"/>
    <property type="molecule type" value="Genomic_DNA"/>
</dbReference>
<evidence type="ECO:0000256" key="2">
    <source>
        <dbReference type="SAM" id="MobiDB-lite"/>
    </source>
</evidence>
<organism evidence="3 4">
    <name type="scientific">Clydaea vesicula</name>
    <dbReference type="NCBI Taxonomy" id="447962"/>
    <lineage>
        <taxon>Eukaryota</taxon>
        <taxon>Fungi</taxon>
        <taxon>Fungi incertae sedis</taxon>
        <taxon>Chytridiomycota</taxon>
        <taxon>Chytridiomycota incertae sedis</taxon>
        <taxon>Chytridiomycetes</taxon>
        <taxon>Lobulomycetales</taxon>
        <taxon>Lobulomycetaceae</taxon>
        <taxon>Clydaea</taxon>
    </lineage>
</organism>
<dbReference type="AlphaFoldDB" id="A0AAD5XUU1"/>
<evidence type="ECO:0000313" key="4">
    <source>
        <dbReference type="Proteomes" id="UP001211065"/>
    </source>
</evidence>
<feature type="region of interest" description="Disordered" evidence="2">
    <location>
        <begin position="1"/>
        <end position="23"/>
    </location>
</feature>
<comment type="caution">
    <text evidence="3">The sequence shown here is derived from an EMBL/GenBank/DDBJ whole genome shotgun (WGS) entry which is preliminary data.</text>
</comment>
<dbReference type="Proteomes" id="UP001211065">
    <property type="component" value="Unassembled WGS sequence"/>
</dbReference>
<comment type="similarity">
    <text evidence="1">Belongs to the FAM72 family.</text>
</comment>
<dbReference type="PANTHER" id="PTHR31841:SF1">
    <property type="entry name" value="PROTEIN FAM72A-RELATED"/>
    <property type="match status" value="1"/>
</dbReference>